<dbReference type="AlphaFoldDB" id="A0A2N0NIN8"/>
<dbReference type="Proteomes" id="UP000232722">
    <property type="component" value="Unassembled WGS sequence"/>
</dbReference>
<gene>
    <name evidence="1" type="ORF">RhiirA5_279940</name>
</gene>
<dbReference type="EMBL" id="LLXJ01006073">
    <property type="protein sequence ID" value="PKB94437.1"/>
    <property type="molecule type" value="Genomic_DNA"/>
</dbReference>
<name>A0A2N0NIN8_9GLOM</name>
<evidence type="ECO:0000313" key="2">
    <source>
        <dbReference type="Proteomes" id="UP000232722"/>
    </source>
</evidence>
<reference evidence="1 2" key="1">
    <citation type="submission" date="2016-04" db="EMBL/GenBank/DDBJ databases">
        <title>Genome analyses suggest a sexual origin of heterokaryosis in a supposedly ancient asexual fungus.</title>
        <authorList>
            <person name="Ropars J."/>
            <person name="Sedzielewska K."/>
            <person name="Noel J."/>
            <person name="Charron P."/>
            <person name="Farinelli L."/>
            <person name="Marton T."/>
            <person name="Kruger M."/>
            <person name="Pelin A."/>
            <person name="Brachmann A."/>
            <person name="Corradi N."/>
        </authorList>
    </citation>
    <scope>NUCLEOTIDE SEQUENCE [LARGE SCALE GENOMIC DNA]</scope>
    <source>
        <strain evidence="1 2">A5</strain>
    </source>
</reference>
<dbReference type="VEuPathDB" id="FungiDB:RhiirFUN_003964"/>
<dbReference type="VEuPathDB" id="FungiDB:RhiirA1_371419"/>
<evidence type="ECO:0008006" key="3">
    <source>
        <dbReference type="Google" id="ProtNLM"/>
    </source>
</evidence>
<dbReference type="PANTHER" id="PTHR46579:SF1">
    <property type="entry name" value="F5_8 TYPE C DOMAIN-CONTAINING PROTEIN"/>
    <property type="match status" value="1"/>
</dbReference>
<comment type="caution">
    <text evidence="1">The sequence shown here is derived from an EMBL/GenBank/DDBJ whole genome shotgun (WGS) entry which is preliminary data.</text>
</comment>
<dbReference type="VEuPathDB" id="FungiDB:RhiirA1_371416"/>
<organism evidence="1 2">
    <name type="scientific">Rhizophagus irregularis</name>
    <dbReference type="NCBI Taxonomy" id="588596"/>
    <lineage>
        <taxon>Eukaryota</taxon>
        <taxon>Fungi</taxon>
        <taxon>Fungi incertae sedis</taxon>
        <taxon>Mucoromycota</taxon>
        <taxon>Glomeromycotina</taxon>
        <taxon>Glomeromycetes</taxon>
        <taxon>Glomerales</taxon>
        <taxon>Glomeraceae</taxon>
        <taxon>Rhizophagus</taxon>
    </lineage>
</organism>
<evidence type="ECO:0000313" key="1">
    <source>
        <dbReference type="EMBL" id="PKB94437.1"/>
    </source>
</evidence>
<dbReference type="VEuPathDB" id="FungiDB:FUN_008952"/>
<accession>A0A2N0NIN8</accession>
<sequence length="413" mass="48586">MPSYKRITRTEGVQCIDGRTNEPFILRAHLLTWTGDVPALSKSLNLSGHNSYKGCRFCMIKGTCHPSNKHIYYPSSAFCNIRNHDDTINMGKLIEEETNKDRKDEMIRETGIKGSSELLKLQTLLFPWSFPTDIMHLFFENVAPSMYAHWSGKFFYNNLLLSSDYELSKSQWESIGIQMEKVKKDMPIEIGRPPRDIFKYHNGYKAVEWRNWIILFSLPLLKVYLDKRHLQGWANFVKSVKLCLEPEISEEQIDDVQILLKKFSDYYEREYYQNNGQRLAACKISFHYLLHVADSIKYCGPSWTHWQFPMERVCGILQPLIKSKIKPYSNLANMLTLLQQFYMLPFFSISKAIFKENPLKQWSKERVFSTEGYEEEFYSPSTQYSLLSQEHKHLIKFYEGSSNINRNDLEMVI</sequence>
<protein>
    <recommendedName>
        <fullName evidence="3">Transposase domain-containing protein</fullName>
    </recommendedName>
</protein>
<reference evidence="1 2" key="2">
    <citation type="submission" date="2017-09" db="EMBL/GenBank/DDBJ databases">
        <title>Extensive intraspecific genome diversity in a model arbuscular mycorrhizal fungus.</title>
        <authorList>
            <person name="Chen E.C."/>
            <person name="Morin E."/>
            <person name="Beaudet D."/>
            <person name="Noel J."/>
            <person name="Ndikumana S."/>
            <person name="Charron P."/>
            <person name="St-Onge C."/>
            <person name="Giorgi J."/>
            <person name="Grigoriev I.V."/>
            <person name="Roux C."/>
            <person name="Martin F.M."/>
            <person name="Corradi N."/>
        </authorList>
    </citation>
    <scope>NUCLEOTIDE SEQUENCE [LARGE SCALE GENOMIC DNA]</scope>
    <source>
        <strain evidence="1 2">A5</strain>
    </source>
</reference>
<dbReference type="PANTHER" id="PTHR46579">
    <property type="entry name" value="F5/8 TYPE C DOMAIN-CONTAINING PROTEIN-RELATED"/>
    <property type="match status" value="1"/>
</dbReference>
<proteinExistence type="predicted"/>